<dbReference type="PANTHER" id="PTHR41700">
    <property type="entry name" value="GCN5-RELATED N-ACETYLTRANSFERASE"/>
    <property type="match status" value="1"/>
</dbReference>
<comment type="caution">
    <text evidence="2">The sequence shown here is derived from an EMBL/GenBank/DDBJ whole genome shotgun (WGS) entry which is preliminary data.</text>
</comment>
<dbReference type="InterPro" id="IPR016181">
    <property type="entry name" value="Acyl_CoA_acyltransferase"/>
</dbReference>
<dbReference type="PROSITE" id="PS51186">
    <property type="entry name" value="GNAT"/>
    <property type="match status" value="1"/>
</dbReference>
<accession>A0ABN2L4U7</accession>
<evidence type="ECO:0000259" key="1">
    <source>
        <dbReference type="PROSITE" id="PS51186"/>
    </source>
</evidence>
<feature type="domain" description="N-acetyltransferase" evidence="1">
    <location>
        <begin position="49"/>
        <end position="198"/>
    </location>
</feature>
<evidence type="ECO:0000313" key="2">
    <source>
        <dbReference type="EMBL" id="GAA1772687.1"/>
    </source>
</evidence>
<keyword evidence="3" id="KW-1185">Reference proteome</keyword>
<protein>
    <recommendedName>
        <fullName evidence="1">N-acetyltransferase domain-containing protein</fullName>
    </recommendedName>
</protein>
<dbReference type="InterPro" id="IPR000182">
    <property type="entry name" value="GNAT_dom"/>
</dbReference>
<dbReference type="InterPro" id="IPR038764">
    <property type="entry name" value="GNAT_N_AcTrfase_prd"/>
</dbReference>
<dbReference type="RefSeq" id="WP_344087012.1">
    <property type="nucleotide sequence ID" value="NZ_BAAALS010000033.1"/>
</dbReference>
<gene>
    <name evidence="2" type="ORF">GCM10009681_50250</name>
</gene>
<dbReference type="PANTHER" id="PTHR41700:SF1">
    <property type="entry name" value="N-ACETYLTRANSFERASE DOMAIN-CONTAINING PROTEIN"/>
    <property type="match status" value="1"/>
</dbReference>
<dbReference type="Gene3D" id="3.40.630.30">
    <property type="match status" value="1"/>
</dbReference>
<sequence length="323" mass="33954">MTPTGDAHLATAAAVPAPRGAAPAVTEIDPGVVAQAADIAERAAADRGLVVRELDSVADLDALALLFQRVWSAPNVDQVINCATMRALVHVGNYVVGAYRSGELIGGSVAFFGLDGDGIVLHSHLAGVVPGGQGQGVGRVLKLHQRAWALRRGIRRVTWTYDPLLSRNAYFNLQKLGGLPVAYEPDFYGVLDDGINTGDATDRLVLLWEVDSPRAVAAARGELTSPDAAALRSAGATVLVDRTGDDPVSPDEGSPPSGPALLVALPADIEAMRPSRPEVAAAWRYAVRDALSAALAAGYRFDGFDRAGWYVLVSDERRSGQCD</sequence>
<dbReference type="SUPFAM" id="SSF55729">
    <property type="entry name" value="Acyl-CoA N-acyltransferases (Nat)"/>
    <property type="match status" value="1"/>
</dbReference>
<proteinExistence type="predicted"/>
<dbReference type="EMBL" id="BAAALS010000033">
    <property type="protein sequence ID" value="GAA1772687.1"/>
    <property type="molecule type" value="Genomic_DNA"/>
</dbReference>
<dbReference type="Proteomes" id="UP001500655">
    <property type="component" value="Unassembled WGS sequence"/>
</dbReference>
<reference evidence="2 3" key="1">
    <citation type="journal article" date="2019" name="Int. J. Syst. Evol. Microbiol.">
        <title>The Global Catalogue of Microorganisms (GCM) 10K type strain sequencing project: providing services to taxonomists for standard genome sequencing and annotation.</title>
        <authorList>
            <consortium name="The Broad Institute Genomics Platform"/>
            <consortium name="The Broad Institute Genome Sequencing Center for Infectious Disease"/>
            <person name="Wu L."/>
            <person name="Ma J."/>
        </authorList>
    </citation>
    <scope>NUCLEOTIDE SEQUENCE [LARGE SCALE GENOMIC DNA]</scope>
    <source>
        <strain evidence="2 3">JCM 13249</strain>
    </source>
</reference>
<name>A0ABN2L4U7_9ACTN</name>
<organism evidence="2 3">
    <name type="scientific">Luedemannella helvata</name>
    <dbReference type="NCBI Taxonomy" id="349315"/>
    <lineage>
        <taxon>Bacteria</taxon>
        <taxon>Bacillati</taxon>
        <taxon>Actinomycetota</taxon>
        <taxon>Actinomycetes</taxon>
        <taxon>Micromonosporales</taxon>
        <taxon>Micromonosporaceae</taxon>
        <taxon>Luedemannella</taxon>
    </lineage>
</organism>
<evidence type="ECO:0000313" key="3">
    <source>
        <dbReference type="Proteomes" id="UP001500655"/>
    </source>
</evidence>